<dbReference type="InterPro" id="IPR001753">
    <property type="entry name" value="Enoyl-CoA_hydra/iso"/>
</dbReference>
<dbReference type="PANTHER" id="PTHR43684">
    <property type="match status" value="1"/>
</dbReference>
<dbReference type="PANTHER" id="PTHR43684:SF4">
    <property type="entry name" value="ENOYL-COA HYDRATASE_ISOMERASE FAMILY PROTEIN (AFU_ORTHOLOGUE AFUA_1G01890)"/>
    <property type="match status" value="1"/>
</dbReference>
<name>A0A381RYP5_9ZZZZ</name>
<gene>
    <name evidence="2" type="ORF">METZ01_LOCUS49814</name>
</gene>
<accession>A0A381RYP5</accession>
<reference evidence="2" key="1">
    <citation type="submission" date="2018-05" db="EMBL/GenBank/DDBJ databases">
        <authorList>
            <person name="Lanie J.A."/>
            <person name="Ng W.-L."/>
            <person name="Kazmierczak K.M."/>
            <person name="Andrzejewski T.M."/>
            <person name="Davidsen T.M."/>
            <person name="Wayne K.J."/>
            <person name="Tettelin H."/>
            <person name="Glass J.I."/>
            <person name="Rusch D."/>
            <person name="Podicherti R."/>
            <person name="Tsui H.-C.T."/>
            <person name="Winkler M.E."/>
        </authorList>
    </citation>
    <scope>NUCLEOTIDE SEQUENCE</scope>
</reference>
<dbReference type="Gene3D" id="3.90.226.10">
    <property type="entry name" value="2-enoyl-CoA Hydratase, Chain A, domain 1"/>
    <property type="match status" value="1"/>
</dbReference>
<dbReference type="CDD" id="cd06558">
    <property type="entry name" value="crotonase-like"/>
    <property type="match status" value="1"/>
</dbReference>
<evidence type="ECO:0000313" key="2">
    <source>
        <dbReference type="EMBL" id="SUZ96960.1"/>
    </source>
</evidence>
<organism evidence="2">
    <name type="scientific">marine metagenome</name>
    <dbReference type="NCBI Taxonomy" id="408172"/>
    <lineage>
        <taxon>unclassified sequences</taxon>
        <taxon>metagenomes</taxon>
        <taxon>ecological metagenomes</taxon>
    </lineage>
</organism>
<dbReference type="InterPro" id="IPR029045">
    <property type="entry name" value="ClpP/crotonase-like_dom_sf"/>
</dbReference>
<sequence length="259" mass="28172">VDYQQIKVEDRKEVRLLILSRPEKLNAWTERMHVELVHAIEEGNLEKSVGAFVMTGEGRAFCAGADIGDVFAKTLDDESQGYGALTESVNWVGLVRESKPMVAAVNGPAIGLGLTMLLSMDFIVAQSDAKLSARFVKMGVVPELASSHYLVQRCGWGTASDLALSGRTVSGAEAKEIGLVDEVVVDDVVDAAVERARSYAENAPSSLLLTKQLLTENGSETDLDLVQRREGKSNEQAGLTPEHREAVDAFLEKRVPKFR</sequence>
<dbReference type="InterPro" id="IPR051053">
    <property type="entry name" value="ECH/Chromodomain_protein"/>
</dbReference>
<dbReference type="EMBL" id="UINC01002464">
    <property type="protein sequence ID" value="SUZ96960.1"/>
    <property type="molecule type" value="Genomic_DNA"/>
</dbReference>
<dbReference type="Pfam" id="PF00378">
    <property type="entry name" value="ECH_1"/>
    <property type="match status" value="1"/>
</dbReference>
<evidence type="ECO:0008006" key="3">
    <source>
        <dbReference type="Google" id="ProtNLM"/>
    </source>
</evidence>
<evidence type="ECO:0000256" key="1">
    <source>
        <dbReference type="ARBA" id="ARBA00005254"/>
    </source>
</evidence>
<dbReference type="SUPFAM" id="SSF52096">
    <property type="entry name" value="ClpP/crotonase"/>
    <property type="match status" value="1"/>
</dbReference>
<feature type="non-terminal residue" evidence="2">
    <location>
        <position position="1"/>
    </location>
</feature>
<protein>
    <recommendedName>
        <fullName evidence="3">Enoyl-CoA hydratase</fullName>
    </recommendedName>
</protein>
<comment type="similarity">
    <text evidence="1">Belongs to the enoyl-CoA hydratase/isomerase family.</text>
</comment>
<dbReference type="AlphaFoldDB" id="A0A381RYP5"/>
<proteinExistence type="inferred from homology"/>